<organism evidence="2 3">
    <name type="scientific">Pelolinea submarina</name>
    <dbReference type="NCBI Taxonomy" id="913107"/>
    <lineage>
        <taxon>Bacteria</taxon>
        <taxon>Bacillati</taxon>
        <taxon>Chloroflexota</taxon>
        <taxon>Anaerolineae</taxon>
        <taxon>Anaerolineales</taxon>
        <taxon>Anaerolineaceae</taxon>
        <taxon>Pelolinea</taxon>
    </lineage>
</organism>
<reference evidence="2 3" key="1">
    <citation type="submission" date="2018-08" db="EMBL/GenBank/DDBJ databases">
        <title>Genomic Encyclopedia of Type Strains, Phase IV (KMG-IV): sequencing the most valuable type-strain genomes for metagenomic binning, comparative biology and taxonomic classification.</title>
        <authorList>
            <person name="Goeker M."/>
        </authorList>
    </citation>
    <scope>NUCLEOTIDE SEQUENCE [LARGE SCALE GENOMIC DNA]</scope>
    <source>
        <strain evidence="2 3">DSM 23923</strain>
    </source>
</reference>
<accession>A0A347ZSS2</accession>
<sequence>MCDTAVALGNVTKDHQVYFAKNSDRDVNEAQYLEIVEAADYAAGEKVQCTYIEIPQAAHTYRVLLSKPYWMWGAEMGVNEKGVAIGNEAVFTRLKPGKEPGLIGMDILRLALERCASAEEALHIIIGLLQDFGQSGNCSVDHALYYHNSFLMADRTNAWVLETAGEQWAARKVKDFYTISNKITIGAEWDLASDDLVRIAIDKGWCKGRDDFHFANCYSDTIYSNFSQAAKRRSCSYAYLNDHAGEIDGFSMLDMLRTHHTGQSHWGTDRSLTEWTVCVHKGFGPVRASQSVASLVCRLSEAGDLHLATGTSAPCLSLFKPIWIETGLPENIGIKPGGQYDANSIWWQHELLHREVLKDFYTRSRMIRPGRDDFERKWMETALQNTKSSKQEKKEISDQAFHEAAALTQDWTEQVRLQKITRKNAPYYDYEWHKYNGKAKFPV</sequence>
<comment type="catalytic activity">
    <reaction evidence="1">
        <text>an L-aminoacyl-L-amino acid + H2O = 2 an L-alpha-amino acid</text>
        <dbReference type="Rhea" id="RHEA:48940"/>
        <dbReference type="ChEBI" id="CHEBI:15377"/>
        <dbReference type="ChEBI" id="CHEBI:59869"/>
        <dbReference type="ChEBI" id="CHEBI:77460"/>
    </reaction>
</comment>
<gene>
    <name evidence="2" type="ORF">DFR64_0947</name>
</gene>
<dbReference type="EC" id="3.4.-.-" evidence="1"/>
<dbReference type="Proteomes" id="UP000256388">
    <property type="component" value="Unassembled WGS sequence"/>
</dbReference>
<evidence type="ECO:0000313" key="3">
    <source>
        <dbReference type="Proteomes" id="UP000256388"/>
    </source>
</evidence>
<comment type="similarity">
    <text evidence="1">Belongs to the peptidase C69 family.</text>
</comment>
<keyword evidence="1" id="KW-0224">Dipeptidase</keyword>
<dbReference type="GO" id="GO:0016805">
    <property type="term" value="F:dipeptidase activity"/>
    <property type="evidence" value="ECO:0007669"/>
    <property type="project" value="UniProtKB-KW"/>
</dbReference>
<protein>
    <recommendedName>
        <fullName evidence="1">Dipeptidase</fullName>
        <ecNumber evidence="1">3.4.-.-</ecNumber>
    </recommendedName>
</protein>
<dbReference type="Gene3D" id="3.60.60.10">
    <property type="entry name" value="Penicillin V Acylase, Chain A"/>
    <property type="match status" value="1"/>
</dbReference>
<dbReference type="OrthoDB" id="9764088at2"/>
<dbReference type="GO" id="GO:0070004">
    <property type="term" value="F:cysteine-type exopeptidase activity"/>
    <property type="evidence" value="ECO:0007669"/>
    <property type="project" value="InterPro"/>
</dbReference>
<dbReference type="PANTHER" id="PTHR12994">
    <property type="entry name" value="SECERNIN"/>
    <property type="match status" value="1"/>
</dbReference>
<name>A0A347ZSS2_9CHLR</name>
<evidence type="ECO:0000313" key="2">
    <source>
        <dbReference type="EMBL" id="REG11074.1"/>
    </source>
</evidence>
<keyword evidence="1" id="KW-0378">Hydrolase</keyword>
<evidence type="ECO:0000256" key="1">
    <source>
        <dbReference type="RuleBase" id="RU364089"/>
    </source>
</evidence>
<keyword evidence="3" id="KW-1185">Reference proteome</keyword>
<proteinExistence type="inferred from homology"/>
<dbReference type="EMBL" id="QUMS01000001">
    <property type="protein sequence ID" value="REG11074.1"/>
    <property type="molecule type" value="Genomic_DNA"/>
</dbReference>
<dbReference type="RefSeq" id="WP_116224218.1">
    <property type="nucleotide sequence ID" value="NZ_AP018437.1"/>
</dbReference>
<dbReference type="GO" id="GO:0006508">
    <property type="term" value="P:proteolysis"/>
    <property type="evidence" value="ECO:0007669"/>
    <property type="project" value="UniProtKB-KW"/>
</dbReference>
<dbReference type="AlphaFoldDB" id="A0A347ZSS2"/>
<dbReference type="Pfam" id="PF03577">
    <property type="entry name" value="Peptidase_C69"/>
    <property type="match status" value="1"/>
</dbReference>
<dbReference type="PANTHER" id="PTHR12994:SF17">
    <property type="entry name" value="LD30995P"/>
    <property type="match status" value="1"/>
</dbReference>
<keyword evidence="1" id="KW-0645">Protease</keyword>
<comment type="caution">
    <text evidence="2">The sequence shown here is derived from an EMBL/GenBank/DDBJ whole genome shotgun (WGS) entry which is preliminary data.</text>
</comment>
<dbReference type="InterPro" id="IPR005322">
    <property type="entry name" value="Peptidase_C69"/>
</dbReference>